<feature type="non-terminal residue" evidence="1">
    <location>
        <position position="1"/>
    </location>
</feature>
<organism evidence="1">
    <name type="scientific">marine sediment metagenome</name>
    <dbReference type="NCBI Taxonomy" id="412755"/>
    <lineage>
        <taxon>unclassified sequences</taxon>
        <taxon>metagenomes</taxon>
        <taxon>ecological metagenomes</taxon>
    </lineage>
</organism>
<sequence>LIERGLRAQLQLQSIVTGQLSVQLDILPNRPARYVGPVGDLPEMPTIPSSMQEFTETMESISFQDMANDARQVIAGLKALVNSPELAEILTGVNQFVNSGELLGIITHADKAISDVQALVSNTDGRVEELSASAEFTFVKVNETLDSVQKTLDAARQLLLIAAEGSSVRYELEQMLSELTATARSIRLLAEYLERHPDALLRGKPGGP</sequence>
<accession>X0YP40</accession>
<proteinExistence type="predicted"/>
<dbReference type="EMBL" id="BARS01047293">
    <property type="protein sequence ID" value="GAG38466.1"/>
    <property type="molecule type" value="Genomic_DNA"/>
</dbReference>
<reference evidence="1" key="1">
    <citation type="journal article" date="2014" name="Front. Microbiol.">
        <title>High frequency of phylogenetically diverse reductive dehalogenase-homologous genes in deep subseafloor sedimentary metagenomes.</title>
        <authorList>
            <person name="Kawai M."/>
            <person name="Futagami T."/>
            <person name="Toyoda A."/>
            <person name="Takaki Y."/>
            <person name="Nishi S."/>
            <person name="Hori S."/>
            <person name="Arai W."/>
            <person name="Tsubouchi T."/>
            <person name="Morono Y."/>
            <person name="Uchiyama I."/>
            <person name="Ito T."/>
            <person name="Fujiyama A."/>
            <person name="Inagaki F."/>
            <person name="Takami H."/>
        </authorList>
    </citation>
    <scope>NUCLEOTIDE SEQUENCE</scope>
    <source>
        <strain evidence="1">Expedition CK06-06</strain>
    </source>
</reference>
<name>X0YP40_9ZZZZ</name>
<evidence type="ECO:0008006" key="2">
    <source>
        <dbReference type="Google" id="ProtNLM"/>
    </source>
</evidence>
<evidence type="ECO:0000313" key="1">
    <source>
        <dbReference type="EMBL" id="GAG38466.1"/>
    </source>
</evidence>
<comment type="caution">
    <text evidence="1">The sequence shown here is derived from an EMBL/GenBank/DDBJ whole genome shotgun (WGS) entry which is preliminary data.</text>
</comment>
<dbReference type="AlphaFoldDB" id="X0YP40"/>
<gene>
    <name evidence="1" type="ORF">S01H1_71058</name>
</gene>
<protein>
    <recommendedName>
        <fullName evidence="2">Mce/MlaD domain-containing protein</fullName>
    </recommendedName>
</protein>